<evidence type="ECO:0000313" key="2">
    <source>
        <dbReference type="Proteomes" id="UP000730481"/>
    </source>
</evidence>
<dbReference type="OrthoDB" id="5094512at2759"/>
<dbReference type="EMBL" id="PVQB02000358">
    <property type="protein sequence ID" value="KAF4338218.1"/>
    <property type="molecule type" value="Genomic_DNA"/>
</dbReference>
<reference evidence="1" key="1">
    <citation type="journal article" date="2017" name="Mycologia">
        <title>Fusarium algeriense, sp. nov., a novel toxigenic crown rot pathogen of durum wheat from Algeria is nested in the Fusarium burgessii species complex.</title>
        <authorList>
            <person name="Laraba I."/>
            <person name="Keddad A."/>
            <person name="Boureghda H."/>
            <person name="Abdallah N."/>
            <person name="Vaughan M.M."/>
            <person name="Proctor R.H."/>
            <person name="Busman M."/>
            <person name="O'Donnell K."/>
        </authorList>
    </citation>
    <scope>NUCLEOTIDE SEQUENCE</scope>
    <source>
        <strain evidence="1">NRRL 25174</strain>
    </source>
</reference>
<dbReference type="Proteomes" id="UP000730481">
    <property type="component" value="Unassembled WGS sequence"/>
</dbReference>
<keyword evidence="2" id="KW-1185">Reference proteome</keyword>
<protein>
    <submittedName>
        <fullName evidence="1">Uncharacterized protein</fullName>
    </submittedName>
</protein>
<gene>
    <name evidence="1" type="ORF">FBEOM_7883</name>
</gene>
<name>A0A9P5DXR2_9HYPO</name>
<reference evidence="1" key="2">
    <citation type="submission" date="2020-02" db="EMBL/GenBank/DDBJ databases">
        <title>Identification and distribution of gene clusters putatively required for synthesis of sphingolipid metabolism inhibitors in phylogenetically diverse species of the filamentous fungus Fusarium.</title>
        <authorList>
            <person name="Kim H.-S."/>
            <person name="Busman M."/>
            <person name="Brown D.W."/>
            <person name="Divon H."/>
            <person name="Uhlig S."/>
            <person name="Proctor R.H."/>
        </authorList>
    </citation>
    <scope>NUCLEOTIDE SEQUENCE</scope>
    <source>
        <strain evidence="1">NRRL 25174</strain>
    </source>
</reference>
<evidence type="ECO:0000313" key="1">
    <source>
        <dbReference type="EMBL" id="KAF4338218.1"/>
    </source>
</evidence>
<accession>A0A9P5DXR2</accession>
<comment type="caution">
    <text evidence="1">The sequence shown here is derived from an EMBL/GenBank/DDBJ whole genome shotgun (WGS) entry which is preliminary data.</text>
</comment>
<sequence>MTRRITKPPKRRLLAHCEVYIFCHFSYPSKLEAPLETFEQLLIETAAAGKTTFTESQLADAYAAYIRHAKDAQYLLEDPDSDLRRLWVDALKVSQGSLRNICLLSPGAMSYVPWKTSTTTDYPINSALTTTLTEVLEYGCRYASTIAGDQLFSTVVSCLATSGIAITQISIRNFMQKPSLAQKYQAGIFWT</sequence>
<dbReference type="AlphaFoldDB" id="A0A9P5DXR2"/>
<organism evidence="1 2">
    <name type="scientific">Fusarium beomiforme</name>
    <dbReference type="NCBI Taxonomy" id="44412"/>
    <lineage>
        <taxon>Eukaryota</taxon>
        <taxon>Fungi</taxon>
        <taxon>Dikarya</taxon>
        <taxon>Ascomycota</taxon>
        <taxon>Pezizomycotina</taxon>
        <taxon>Sordariomycetes</taxon>
        <taxon>Hypocreomycetidae</taxon>
        <taxon>Hypocreales</taxon>
        <taxon>Nectriaceae</taxon>
        <taxon>Fusarium</taxon>
        <taxon>Fusarium burgessii species complex</taxon>
    </lineage>
</organism>
<proteinExistence type="predicted"/>